<dbReference type="InterPro" id="IPR006685">
    <property type="entry name" value="MscS_channel_2nd"/>
</dbReference>
<proteinExistence type="predicted"/>
<dbReference type="GO" id="GO:0016020">
    <property type="term" value="C:membrane"/>
    <property type="evidence" value="ECO:0007669"/>
    <property type="project" value="InterPro"/>
</dbReference>
<feature type="transmembrane region" description="Helical" evidence="1">
    <location>
        <begin position="118"/>
        <end position="137"/>
    </location>
</feature>
<keyword evidence="1" id="KW-1133">Transmembrane helix</keyword>
<feature type="domain" description="Mechanosensitive ion channel MscS" evidence="2">
    <location>
        <begin position="220"/>
        <end position="269"/>
    </location>
</feature>
<dbReference type="Proteomes" id="UP000184609">
    <property type="component" value="Unassembled WGS sequence"/>
</dbReference>
<protein>
    <submittedName>
        <fullName evidence="3">Mechanosensitive ion channel</fullName>
    </submittedName>
</protein>
<feature type="transmembrane region" description="Helical" evidence="1">
    <location>
        <begin position="75"/>
        <end position="98"/>
    </location>
</feature>
<feature type="transmembrane region" description="Helical" evidence="1">
    <location>
        <begin position="28"/>
        <end position="54"/>
    </location>
</feature>
<feature type="transmembrane region" description="Helical" evidence="1">
    <location>
        <begin position="157"/>
        <end position="178"/>
    </location>
</feature>
<dbReference type="EMBL" id="FRXN01000002">
    <property type="protein sequence ID" value="SHO62277.1"/>
    <property type="molecule type" value="Genomic_DNA"/>
</dbReference>
<dbReference type="OrthoDB" id="1493289at2"/>
<keyword evidence="1" id="KW-0472">Membrane</keyword>
<reference evidence="4" key="1">
    <citation type="submission" date="2016-12" db="EMBL/GenBank/DDBJ databases">
        <authorList>
            <person name="Varghese N."/>
            <person name="Submissions S."/>
        </authorList>
    </citation>
    <scope>NUCLEOTIDE SEQUENCE [LARGE SCALE GENOMIC DNA]</scope>
    <source>
        <strain evidence="4">DSM 25035</strain>
    </source>
</reference>
<dbReference type="RefSeq" id="WP_073571661.1">
    <property type="nucleotide sequence ID" value="NZ_FRXN01000002.1"/>
</dbReference>
<evidence type="ECO:0000256" key="1">
    <source>
        <dbReference type="SAM" id="Phobius"/>
    </source>
</evidence>
<accession>A0A1M7ZBL5</accession>
<dbReference type="STRING" id="1073327.SAMN04488108_2049"/>
<dbReference type="GO" id="GO:0055085">
    <property type="term" value="P:transmembrane transport"/>
    <property type="evidence" value="ECO:0007669"/>
    <property type="project" value="InterPro"/>
</dbReference>
<sequence length="274" mass="30238">MNSPELSFSTDYSLFEELISKLVSWTPYLIGLIVYVIVAYLVFKLIIMLFSKLLDKIKPEDALKKWLPSLELDDLKINFSSIILAFLKITILLLLVVFGSELFGLEIISTQISILIGYLPRGLVSIALIIVALGLSASVSKFLVNLFQSLNISGAKLIARIISSILLFVIVIIAIELVGIDTSIITTNISIILGAMMISVAIALGLGSVEIVRRILFGFYFKKNYKIGQVIQMDDIKGRIVAIDGISVVVKGTKETFIIPIKELVDNRVSILED</sequence>
<evidence type="ECO:0000313" key="3">
    <source>
        <dbReference type="EMBL" id="SHO62277.1"/>
    </source>
</evidence>
<evidence type="ECO:0000313" key="4">
    <source>
        <dbReference type="Proteomes" id="UP000184609"/>
    </source>
</evidence>
<keyword evidence="4" id="KW-1185">Reference proteome</keyword>
<name>A0A1M7ZBL5_9BACT</name>
<dbReference type="AlphaFoldDB" id="A0A1M7ZBL5"/>
<feature type="transmembrane region" description="Helical" evidence="1">
    <location>
        <begin position="184"/>
        <end position="206"/>
    </location>
</feature>
<evidence type="ECO:0000259" key="2">
    <source>
        <dbReference type="Pfam" id="PF00924"/>
    </source>
</evidence>
<dbReference type="Pfam" id="PF00924">
    <property type="entry name" value="MS_channel_2nd"/>
    <property type="match status" value="1"/>
</dbReference>
<keyword evidence="1" id="KW-0812">Transmembrane</keyword>
<organism evidence="3 4">
    <name type="scientific">Algoriphagus zhangzhouensis</name>
    <dbReference type="NCBI Taxonomy" id="1073327"/>
    <lineage>
        <taxon>Bacteria</taxon>
        <taxon>Pseudomonadati</taxon>
        <taxon>Bacteroidota</taxon>
        <taxon>Cytophagia</taxon>
        <taxon>Cytophagales</taxon>
        <taxon>Cyclobacteriaceae</taxon>
        <taxon>Algoriphagus</taxon>
    </lineage>
</organism>
<gene>
    <name evidence="3" type="ORF">SAMN04488108_2049</name>
</gene>